<accession>A0A4V2VQN0</accession>
<evidence type="ECO:0000313" key="3">
    <source>
        <dbReference type="EMBL" id="TCU95229.1"/>
    </source>
</evidence>
<dbReference type="InterPro" id="IPR019886">
    <property type="entry name" value="Na_symporter_ssu"/>
</dbReference>
<dbReference type="Proteomes" id="UP000294692">
    <property type="component" value="Unassembled WGS sequence"/>
</dbReference>
<evidence type="ECO:0000313" key="4">
    <source>
        <dbReference type="Proteomes" id="UP000294692"/>
    </source>
</evidence>
<feature type="transmembrane region" description="Helical" evidence="1">
    <location>
        <begin position="12"/>
        <end position="38"/>
    </location>
</feature>
<keyword evidence="1" id="KW-0472">Membrane</keyword>
<sequence length="84" mass="9613">MSESSNTYWSATLRLLAGILVIWFLVSYAAGILFAPWLNSVQLGGYPLGFWFAQQGSIYVFIVLIFWYAAAMGRLDRRFDVHEE</sequence>
<comment type="caution">
    <text evidence="3">The sequence shown here is derived from an EMBL/GenBank/DDBJ whole genome shotgun (WGS) entry which is preliminary data.</text>
</comment>
<keyword evidence="1" id="KW-1133">Transmembrane helix</keyword>
<proteinExistence type="predicted"/>
<protein>
    <submittedName>
        <fullName evidence="3">Putative solute:sodium symporter small subunit</fullName>
    </submittedName>
</protein>
<evidence type="ECO:0000256" key="1">
    <source>
        <dbReference type="SAM" id="Phobius"/>
    </source>
</evidence>
<dbReference type="AlphaFoldDB" id="A0A4V2VQN0"/>
<feature type="transmembrane region" description="Helical" evidence="1">
    <location>
        <begin position="50"/>
        <end position="70"/>
    </location>
</feature>
<gene>
    <name evidence="3" type="ORF">EV686_10872</name>
</gene>
<dbReference type="OrthoDB" id="9797746at2"/>
<name>A0A4V2VQN0_9BURK</name>
<dbReference type="Pfam" id="PF13937">
    <property type="entry name" value="DUF4212"/>
    <property type="match status" value="1"/>
</dbReference>
<feature type="domain" description="Sodium symporter small subunit" evidence="2">
    <location>
        <begin position="6"/>
        <end position="82"/>
    </location>
</feature>
<dbReference type="NCBIfam" id="TIGR03647">
    <property type="entry name" value="Na_symport_sm"/>
    <property type="match status" value="1"/>
</dbReference>
<dbReference type="EMBL" id="SMBX01000008">
    <property type="protein sequence ID" value="TCU95229.1"/>
    <property type="molecule type" value="Genomic_DNA"/>
</dbReference>
<dbReference type="RefSeq" id="WP_132477675.1">
    <property type="nucleotide sequence ID" value="NZ_JBHRVM010000001.1"/>
</dbReference>
<evidence type="ECO:0000259" key="2">
    <source>
        <dbReference type="Pfam" id="PF13937"/>
    </source>
</evidence>
<keyword evidence="4" id="KW-1185">Reference proteome</keyword>
<keyword evidence="1" id="KW-0812">Transmembrane</keyword>
<organism evidence="3 4">
    <name type="scientific">Paracandidimonas soli</name>
    <dbReference type="NCBI Taxonomy" id="1917182"/>
    <lineage>
        <taxon>Bacteria</taxon>
        <taxon>Pseudomonadati</taxon>
        <taxon>Pseudomonadota</taxon>
        <taxon>Betaproteobacteria</taxon>
        <taxon>Burkholderiales</taxon>
        <taxon>Alcaligenaceae</taxon>
        <taxon>Paracandidimonas</taxon>
    </lineage>
</organism>
<reference evidence="3 4" key="1">
    <citation type="submission" date="2019-03" db="EMBL/GenBank/DDBJ databases">
        <title>Genomic Encyclopedia of Type Strains, Phase IV (KMG-IV): sequencing the most valuable type-strain genomes for metagenomic binning, comparative biology and taxonomic classification.</title>
        <authorList>
            <person name="Goeker M."/>
        </authorList>
    </citation>
    <scope>NUCLEOTIDE SEQUENCE [LARGE SCALE GENOMIC DNA]</scope>
    <source>
        <strain evidence="3 4">DSM 100048</strain>
    </source>
</reference>